<name>A0ABX0JS06_9PROT</name>
<dbReference type="Gene3D" id="1.25.40.10">
    <property type="entry name" value="Tetratricopeptide repeat domain"/>
    <property type="match status" value="1"/>
</dbReference>
<dbReference type="Gene3D" id="3.40.50.10140">
    <property type="entry name" value="Toll/interleukin-1 receptor homology (TIR) domain"/>
    <property type="match status" value="1"/>
</dbReference>
<dbReference type="SUPFAM" id="SSF48452">
    <property type="entry name" value="TPR-like"/>
    <property type="match status" value="2"/>
</dbReference>
<dbReference type="SUPFAM" id="SSF52540">
    <property type="entry name" value="P-loop containing nucleoside triphosphate hydrolases"/>
    <property type="match status" value="1"/>
</dbReference>
<organism evidence="2 3">
    <name type="scientific">Acetobacter musti</name>
    <dbReference type="NCBI Taxonomy" id="864732"/>
    <lineage>
        <taxon>Bacteria</taxon>
        <taxon>Pseudomonadati</taxon>
        <taxon>Pseudomonadota</taxon>
        <taxon>Alphaproteobacteria</taxon>
        <taxon>Acetobacterales</taxon>
        <taxon>Acetobacteraceae</taxon>
        <taxon>Acetobacter</taxon>
    </lineage>
</organism>
<keyword evidence="3" id="KW-1185">Reference proteome</keyword>
<evidence type="ECO:0000313" key="3">
    <source>
        <dbReference type="Proteomes" id="UP000635278"/>
    </source>
</evidence>
<sequence length="838" mass="94920">MRAFLSHSSKDKGYVQAVKDNLRPGNYEFDSQTFDEGGLNSDEILKALNRCDLFCLFLSKDALDSGYVNFEIAFSKELIASGKISRVLTICLDDDVFNSAKGFIKHYNMVRRPRSPESAARLIEGKLISSNYSKIVNSHPFVGRETELKILEKQANNLDKPRIKALYVSGNSGSGRRTVAKKFFQNQYPEIGPIPPSIDLDSFDGFDDIYRAIISSLRPSISVVDLKKLIEDFQSADNKRKAQTIADEINGIVHDRETLYVFDGGGLLRENGSFQPEIEAILDGVVDKPHPPIVFISPRMIPRRLRRSADDLAYLSVSALTREDSERLISGLLKECDVKVKAGQLDQLVEIADQHPFNIYQMIDRVSETSVDLFLNSPRDFIEWKHKQTSDYLRSANLNNLDLKILSVFSIAPELDFSSLSDVLSERGSSEISESVQKMLDLNIVRVEDERISISPALRIASERDPRTELQGQERTRIMRALSKSLALRIEDGEAPVTLLESAILVSLENDEPTSKLMEAFILPSHRVWLAKRHYDTRRWKDAIRMAREAIEGRDRLSRSGAIAACRYLSLAAARINDQSTFDFGIKQLRSVADDDASKAIIYFLNGFNLRLQGKLTEARDALISAYKLSQTNRATSRELASVCLSLGFPEEAESYAREAYEAAQANPFIIDIFISCLIKNKKKLCMRDPEVQGLLDSLEQLDEEEGRSFHATRLAEIEYLYGDNRNALILVQKALKKTPSLFAPLELCAKIFLKDGNFSRAKEQINIARRIVMDRSAFDLRANYRPLLQLEAEYYINIGEFHSARDIYQDVKFFTDSDRAELNKEIETIEAYKKVQS</sequence>
<accession>A0ABX0JS06</accession>
<feature type="domain" description="TIR" evidence="1">
    <location>
        <begin position="4"/>
        <end position="96"/>
    </location>
</feature>
<dbReference type="Pfam" id="PF13676">
    <property type="entry name" value="TIR_2"/>
    <property type="match status" value="1"/>
</dbReference>
<dbReference type="RefSeq" id="WP_173584628.1">
    <property type="nucleotide sequence ID" value="NZ_WOTB01000029.1"/>
</dbReference>
<dbReference type="SUPFAM" id="SSF52200">
    <property type="entry name" value="Toll/Interleukin receptor TIR domain"/>
    <property type="match status" value="1"/>
</dbReference>
<dbReference type="InterPro" id="IPR000157">
    <property type="entry name" value="TIR_dom"/>
</dbReference>
<evidence type="ECO:0000313" key="2">
    <source>
        <dbReference type="EMBL" id="NHN86251.1"/>
    </source>
</evidence>
<proteinExistence type="predicted"/>
<reference evidence="2 3" key="1">
    <citation type="journal article" date="2020" name="Int. J. Syst. Evol. Microbiol.">
        <title>Novel acetic acid bacteria from cider fermentations: Acetobacter conturbans sp. nov. and Acetobacter fallax sp. nov.</title>
        <authorList>
            <person name="Sombolestani A.S."/>
            <person name="Cleenwerck I."/>
            <person name="Cnockaert M."/>
            <person name="Borremans W."/>
            <person name="Wieme A.D."/>
            <person name="De Vuyst L."/>
            <person name="Vandamme P."/>
        </authorList>
    </citation>
    <scope>NUCLEOTIDE SEQUENCE [LARGE SCALE GENOMIC DNA]</scope>
    <source>
        <strain evidence="2 3">LMG 30640</strain>
    </source>
</reference>
<comment type="caution">
    <text evidence="2">The sequence shown here is derived from an EMBL/GenBank/DDBJ whole genome shotgun (WGS) entry which is preliminary data.</text>
</comment>
<dbReference type="EMBL" id="WOTB01000029">
    <property type="protein sequence ID" value="NHN86251.1"/>
    <property type="molecule type" value="Genomic_DNA"/>
</dbReference>
<evidence type="ECO:0000259" key="1">
    <source>
        <dbReference type="Pfam" id="PF13676"/>
    </source>
</evidence>
<protein>
    <submittedName>
        <fullName evidence="2">TIR domain-containing protein</fullName>
    </submittedName>
</protein>
<dbReference type="InterPro" id="IPR011990">
    <property type="entry name" value="TPR-like_helical_dom_sf"/>
</dbReference>
<dbReference type="InterPro" id="IPR027417">
    <property type="entry name" value="P-loop_NTPase"/>
</dbReference>
<dbReference type="InterPro" id="IPR035897">
    <property type="entry name" value="Toll_tir_struct_dom_sf"/>
</dbReference>
<dbReference type="Proteomes" id="UP000635278">
    <property type="component" value="Unassembled WGS sequence"/>
</dbReference>
<gene>
    <name evidence="2" type="ORF">GOB93_16625</name>
</gene>